<dbReference type="SFLD" id="SFLDS00005">
    <property type="entry name" value="Isoprenoid_Synthase_Type_I"/>
    <property type="match status" value="1"/>
</dbReference>
<evidence type="ECO:0000256" key="5">
    <source>
        <dbReference type="ARBA" id="ARBA00022842"/>
    </source>
</evidence>
<evidence type="ECO:0000256" key="4">
    <source>
        <dbReference type="ARBA" id="ARBA00022723"/>
    </source>
</evidence>
<comment type="cofactor">
    <cofactor evidence="1">
        <name>Mg(2+)</name>
        <dbReference type="ChEBI" id="CHEBI:18420"/>
    </cofactor>
</comment>
<evidence type="ECO:0000256" key="1">
    <source>
        <dbReference type="ARBA" id="ARBA00001946"/>
    </source>
</evidence>
<organism evidence="7 8">
    <name type="scientific">Nannocystis pusilla</name>
    <dbReference type="NCBI Taxonomy" id="889268"/>
    <lineage>
        <taxon>Bacteria</taxon>
        <taxon>Pseudomonadati</taxon>
        <taxon>Myxococcota</taxon>
        <taxon>Polyangia</taxon>
        <taxon>Nannocystales</taxon>
        <taxon>Nannocystaceae</taxon>
        <taxon>Nannocystis</taxon>
    </lineage>
</organism>
<dbReference type="Gene3D" id="1.10.600.10">
    <property type="entry name" value="Farnesyl Diphosphate Synthase"/>
    <property type="match status" value="1"/>
</dbReference>
<reference evidence="7" key="1">
    <citation type="submission" date="2021-08" db="EMBL/GenBank/DDBJ databases">
        <authorList>
            <person name="Stevens D.C."/>
        </authorList>
    </citation>
    <scope>NUCLEOTIDE SEQUENCE</scope>
    <source>
        <strain evidence="7">DSM 53165</strain>
    </source>
</reference>
<dbReference type="RefSeq" id="WP_224192760.1">
    <property type="nucleotide sequence ID" value="NZ_JAIRAU010000023.1"/>
</dbReference>
<evidence type="ECO:0000256" key="2">
    <source>
        <dbReference type="ARBA" id="ARBA00006706"/>
    </source>
</evidence>
<dbReference type="PROSITE" id="PS00444">
    <property type="entry name" value="POLYPRENYL_SYNTHASE_2"/>
    <property type="match status" value="1"/>
</dbReference>
<keyword evidence="3 6" id="KW-0808">Transferase</keyword>
<dbReference type="InterPro" id="IPR033749">
    <property type="entry name" value="Polyprenyl_synt_CS"/>
</dbReference>
<sequence>MDERGVDRFAALQLRCAAGREAVLGEIHRFVAARATGVADLGAMLLDYPLRPAKALRPTLCLSVAAALGAGEAAALPSAAALELLHNAFLIHDDVEDASRERRGGPTLHELHGIPTAVNVADGMFALSLYPLLENCELLGVGPALAVLETIADTVRITVEGQALELAWIRDNCWSFADQGYRSAYFDLVLRKTAHYSFVAPVTIGCLVAGAPSTVRDALERYARHVGVAFQITDDILNLEIDGGAYGKEREGDLWEGKRTLILLHAIAHEADEVTRTRALEILARPRPSVADERLRGLSATVERLHDTGRIDADAYAALTAAIGPGRASKSTADVAELRALIDRRGSIAAARSVAVGECEAAADILRRVEPSLCEGAARRFLHDLVHYVIDRLK</sequence>
<comment type="caution">
    <text evidence="7">The sequence shown here is derived from an EMBL/GenBank/DDBJ whole genome shotgun (WGS) entry which is preliminary data.</text>
</comment>
<keyword evidence="4" id="KW-0479">Metal-binding</keyword>
<comment type="similarity">
    <text evidence="2 6">Belongs to the FPP/GGPP synthase family.</text>
</comment>
<dbReference type="EMBL" id="JAIRAU010000023">
    <property type="protein sequence ID" value="MBZ5710991.1"/>
    <property type="molecule type" value="Genomic_DNA"/>
</dbReference>
<dbReference type="InterPro" id="IPR000092">
    <property type="entry name" value="Polyprenyl_synt"/>
</dbReference>
<dbReference type="PANTHER" id="PTHR12001">
    <property type="entry name" value="GERANYLGERANYL PYROPHOSPHATE SYNTHASE"/>
    <property type="match status" value="1"/>
</dbReference>
<protein>
    <submittedName>
        <fullName evidence="7">Polyprenyl synthetase family protein</fullName>
    </submittedName>
</protein>
<evidence type="ECO:0000256" key="3">
    <source>
        <dbReference type="ARBA" id="ARBA00022679"/>
    </source>
</evidence>
<name>A0ABS7TRZ7_9BACT</name>
<dbReference type="InterPro" id="IPR008949">
    <property type="entry name" value="Isoprenoid_synthase_dom_sf"/>
</dbReference>
<keyword evidence="8" id="KW-1185">Reference proteome</keyword>
<accession>A0ABS7TRZ7</accession>
<evidence type="ECO:0000313" key="7">
    <source>
        <dbReference type="EMBL" id="MBZ5710991.1"/>
    </source>
</evidence>
<dbReference type="Pfam" id="PF00348">
    <property type="entry name" value="polyprenyl_synt"/>
    <property type="match status" value="1"/>
</dbReference>
<dbReference type="SUPFAM" id="SSF48576">
    <property type="entry name" value="Terpenoid synthases"/>
    <property type="match status" value="1"/>
</dbReference>
<dbReference type="PANTHER" id="PTHR12001:SF85">
    <property type="entry name" value="SHORT CHAIN ISOPRENYL DIPHOSPHATE SYNTHASE"/>
    <property type="match status" value="1"/>
</dbReference>
<dbReference type="PROSITE" id="PS00723">
    <property type="entry name" value="POLYPRENYL_SYNTHASE_1"/>
    <property type="match status" value="1"/>
</dbReference>
<keyword evidence="5" id="KW-0460">Magnesium</keyword>
<evidence type="ECO:0000256" key="6">
    <source>
        <dbReference type="RuleBase" id="RU004466"/>
    </source>
</evidence>
<dbReference type="Proteomes" id="UP001139031">
    <property type="component" value="Unassembled WGS sequence"/>
</dbReference>
<gene>
    <name evidence="7" type="ORF">K7C98_17230</name>
</gene>
<proteinExistence type="inferred from homology"/>
<dbReference type="CDD" id="cd00685">
    <property type="entry name" value="Trans_IPPS_HT"/>
    <property type="match status" value="1"/>
</dbReference>
<evidence type="ECO:0000313" key="8">
    <source>
        <dbReference type="Proteomes" id="UP001139031"/>
    </source>
</evidence>